<gene>
    <name evidence="2" type="ORF">TI39_contig5864g00011</name>
</gene>
<reference evidence="2 3" key="1">
    <citation type="submission" date="2015-03" db="EMBL/GenBank/DDBJ databases">
        <title>RNA-seq based gene annotation and comparative genomics of four Zymoseptoria species reveal species-specific pathogenicity related genes and transposable element activity.</title>
        <authorList>
            <person name="Grandaubert J."/>
            <person name="Bhattacharyya A."/>
            <person name="Stukenbrock E.H."/>
        </authorList>
    </citation>
    <scope>NUCLEOTIDE SEQUENCE [LARGE SCALE GENOMIC DNA]</scope>
    <source>
        <strain evidence="2 3">Zb18110</strain>
    </source>
</reference>
<dbReference type="InterPro" id="IPR011009">
    <property type="entry name" value="Kinase-like_dom_sf"/>
</dbReference>
<dbReference type="OrthoDB" id="2906425at2759"/>
<dbReference type="InterPro" id="IPR051678">
    <property type="entry name" value="AGP_Transferase"/>
</dbReference>
<evidence type="ECO:0000313" key="2">
    <source>
        <dbReference type="EMBL" id="KJX92365.1"/>
    </source>
</evidence>
<sequence length="374" mass="42716">MKRGGFHEIRELHFEDGSTCIGRFTRNKSESVSVPEGEIATTKFVRRHTSIPVPETYFTNLNPEHVVGAAFVLVEKMPGKDLYEMWNTTSLEHKIAIIGQVAGVVHQLSMLKFDKIGSLNANGEVGLLDNSAYSNDAHSRGPFATTTNYLKSFVQPREGHSKELAKSYNNVESLVASFMSNQRPSSILEPPFRLTHGDFDGQNMLFVQPDPVQSPQLSAILDWDQSHAGPLYYLLDYPVFIRDFDLPDQRHQYGDNKVLRQHFFYCLSRYWPKGSRQREEVLECFRQKSFTLNTFRNTFMKFPMQDSEHEKRALDGFLDGHKPGTLRYKFAFPYGGKALWEPDSEVESEDEDGSHEGVDAEVKVWQGLGSMTLW</sequence>
<dbReference type="PANTHER" id="PTHR21310:SF15">
    <property type="entry name" value="AMINOGLYCOSIDE PHOSPHOTRANSFERASE DOMAIN-CONTAINING PROTEIN"/>
    <property type="match status" value="1"/>
</dbReference>
<proteinExistence type="predicted"/>
<accession>A0A0F4G7X5</accession>
<dbReference type="Pfam" id="PF01636">
    <property type="entry name" value="APH"/>
    <property type="match status" value="1"/>
</dbReference>
<dbReference type="AlphaFoldDB" id="A0A0F4G7X5"/>
<dbReference type="PANTHER" id="PTHR21310">
    <property type="entry name" value="AMINOGLYCOSIDE PHOSPHOTRANSFERASE-RELATED-RELATED"/>
    <property type="match status" value="1"/>
</dbReference>
<dbReference type="STRING" id="1047168.A0A0F4G7X5"/>
<comment type="caution">
    <text evidence="2">The sequence shown here is derived from an EMBL/GenBank/DDBJ whole genome shotgun (WGS) entry which is preliminary data.</text>
</comment>
<evidence type="ECO:0000313" key="3">
    <source>
        <dbReference type="Proteomes" id="UP000033647"/>
    </source>
</evidence>
<feature type="domain" description="Aminoglycoside phosphotransferase" evidence="1">
    <location>
        <begin position="36"/>
        <end position="233"/>
    </location>
</feature>
<keyword evidence="3" id="KW-1185">Reference proteome</keyword>
<dbReference type="InterPro" id="IPR002575">
    <property type="entry name" value="Aminoglycoside_PTrfase"/>
</dbReference>
<dbReference type="EMBL" id="LAFY01005819">
    <property type="protein sequence ID" value="KJX92365.1"/>
    <property type="molecule type" value="Genomic_DNA"/>
</dbReference>
<dbReference type="SUPFAM" id="SSF56112">
    <property type="entry name" value="Protein kinase-like (PK-like)"/>
    <property type="match status" value="1"/>
</dbReference>
<evidence type="ECO:0000259" key="1">
    <source>
        <dbReference type="Pfam" id="PF01636"/>
    </source>
</evidence>
<protein>
    <recommendedName>
        <fullName evidence="1">Aminoglycoside phosphotransferase domain-containing protein</fullName>
    </recommendedName>
</protein>
<organism evidence="2 3">
    <name type="scientific">Zymoseptoria brevis</name>
    <dbReference type="NCBI Taxonomy" id="1047168"/>
    <lineage>
        <taxon>Eukaryota</taxon>
        <taxon>Fungi</taxon>
        <taxon>Dikarya</taxon>
        <taxon>Ascomycota</taxon>
        <taxon>Pezizomycotina</taxon>
        <taxon>Dothideomycetes</taxon>
        <taxon>Dothideomycetidae</taxon>
        <taxon>Mycosphaerellales</taxon>
        <taxon>Mycosphaerellaceae</taxon>
        <taxon>Zymoseptoria</taxon>
    </lineage>
</organism>
<dbReference type="Proteomes" id="UP000033647">
    <property type="component" value="Unassembled WGS sequence"/>
</dbReference>
<name>A0A0F4G7X5_9PEZI</name>
<dbReference type="Gene3D" id="3.90.1200.10">
    <property type="match status" value="1"/>
</dbReference>